<comment type="caution">
    <text evidence="1">The sequence shown here is derived from an EMBL/GenBank/DDBJ whole genome shotgun (WGS) entry which is preliminary data.</text>
</comment>
<organism evidence="1">
    <name type="scientific">bioreactor metagenome</name>
    <dbReference type="NCBI Taxonomy" id="1076179"/>
    <lineage>
        <taxon>unclassified sequences</taxon>
        <taxon>metagenomes</taxon>
        <taxon>ecological metagenomes</taxon>
    </lineage>
</organism>
<dbReference type="EMBL" id="VSSQ01037739">
    <property type="protein sequence ID" value="MPM90506.1"/>
    <property type="molecule type" value="Genomic_DNA"/>
</dbReference>
<name>A0A645DMF4_9ZZZZ</name>
<evidence type="ECO:0000313" key="1">
    <source>
        <dbReference type="EMBL" id="MPM90506.1"/>
    </source>
</evidence>
<protein>
    <submittedName>
        <fullName evidence="1">Uncharacterized protein</fullName>
    </submittedName>
</protein>
<gene>
    <name evidence="1" type="ORF">SDC9_137627</name>
</gene>
<reference evidence="1" key="1">
    <citation type="submission" date="2019-08" db="EMBL/GenBank/DDBJ databases">
        <authorList>
            <person name="Kucharzyk K."/>
            <person name="Murdoch R.W."/>
            <person name="Higgins S."/>
            <person name="Loffler F."/>
        </authorList>
    </citation>
    <scope>NUCLEOTIDE SEQUENCE</scope>
</reference>
<sequence>MRTKAGVKEIHARGFDGSFQRIAEIWLYQDNNAGGYEQRQPPFSRRRGDVGFPCHRLIIQHTTAARGGYAEKTVKGILIRDLRQIPAVSLQIALYV</sequence>
<proteinExistence type="predicted"/>
<accession>A0A645DMF4</accession>
<dbReference type="AlphaFoldDB" id="A0A645DMF4"/>